<dbReference type="PIRSF" id="PIRSF030140">
    <property type="entry name" value="UCP030140"/>
    <property type="match status" value="1"/>
</dbReference>
<evidence type="ECO:0000313" key="2">
    <source>
        <dbReference type="Proteomes" id="UP000741863"/>
    </source>
</evidence>
<dbReference type="SUPFAM" id="SSF101386">
    <property type="entry name" value="all-alpha NTP pyrophosphatases"/>
    <property type="match status" value="1"/>
</dbReference>
<sequence length="214" mass="24832">MNLQKLFETQKQLDERIIKEKGLEAEDLTLKRVRALLTELGELSNEEPSFKFWSEDREPRTKLRVECTTCIGTGDINAESNMQQMLEGQSGVPYEECDHCDGTGTERYKNPLLEEYVDCLHFILSIGLNNGYYDVHKDYVMTLNPMFRQSVDHSIIQLMQTDWEYYTTTIEGDYKDGFEVFLGLGSMLGFTTEQVEQAYYAKNKINHDRQANGY</sequence>
<gene>
    <name evidence="1" type="ORF">JOD17_003153</name>
</gene>
<accession>A0ABS2PF48</accession>
<dbReference type="EMBL" id="JAFBEC010000009">
    <property type="protein sequence ID" value="MBM7634053.1"/>
    <property type="molecule type" value="Genomic_DNA"/>
</dbReference>
<dbReference type="Gene3D" id="1.10.4010.10">
    <property type="entry name" value="Type II deoxyuridine triphosphatase"/>
    <property type="match status" value="1"/>
</dbReference>
<dbReference type="Pfam" id="PF08761">
    <property type="entry name" value="dUTPase_2"/>
    <property type="match status" value="2"/>
</dbReference>
<reference evidence="1 2" key="1">
    <citation type="submission" date="2021-01" db="EMBL/GenBank/DDBJ databases">
        <title>Genomic Encyclopedia of Type Strains, Phase IV (KMG-IV): sequencing the most valuable type-strain genomes for metagenomic binning, comparative biology and taxonomic classification.</title>
        <authorList>
            <person name="Goeker M."/>
        </authorList>
    </citation>
    <scope>NUCLEOTIDE SEQUENCE [LARGE SCALE GENOMIC DNA]</scope>
    <source>
        <strain evidence="1 2">DSM 25540</strain>
    </source>
</reference>
<organism evidence="1 2">
    <name type="scientific">Geomicrobium sediminis</name>
    <dbReference type="NCBI Taxonomy" id="1347788"/>
    <lineage>
        <taxon>Bacteria</taxon>
        <taxon>Bacillati</taxon>
        <taxon>Bacillota</taxon>
        <taxon>Bacilli</taxon>
        <taxon>Bacillales</taxon>
        <taxon>Geomicrobium</taxon>
    </lineage>
</organism>
<proteinExistence type="predicted"/>
<name>A0ABS2PF48_9BACL</name>
<dbReference type="CDD" id="cd11527">
    <property type="entry name" value="NTP-PPase_dUTPase"/>
    <property type="match status" value="1"/>
</dbReference>
<protein>
    <submittedName>
        <fullName evidence="1">Dimeric dUTPase (All-alpha-NTP-PPase superfamily)</fullName>
    </submittedName>
</protein>
<dbReference type="RefSeq" id="WP_204698801.1">
    <property type="nucleotide sequence ID" value="NZ_JAFBEC010000009.1"/>
</dbReference>
<keyword evidence="2" id="KW-1185">Reference proteome</keyword>
<comment type="caution">
    <text evidence="1">The sequence shown here is derived from an EMBL/GenBank/DDBJ whole genome shotgun (WGS) entry which is preliminary data.</text>
</comment>
<dbReference type="InterPro" id="IPR016947">
    <property type="entry name" value="UCP030140"/>
</dbReference>
<dbReference type="InterPro" id="IPR014871">
    <property type="entry name" value="dUTPase/dCTP_pyrophosphatase"/>
</dbReference>
<evidence type="ECO:0000313" key="1">
    <source>
        <dbReference type="EMBL" id="MBM7634053.1"/>
    </source>
</evidence>
<dbReference type="Proteomes" id="UP000741863">
    <property type="component" value="Unassembled WGS sequence"/>
</dbReference>